<reference evidence="1 2" key="1">
    <citation type="submission" date="2011-09" db="EMBL/GenBank/DDBJ databases">
        <title>The draft genome of Fischerella sp. JSC-11.</title>
        <authorList>
            <consortium name="US DOE Joint Genome Institute (JGI-PGF)"/>
            <person name="Lucas S."/>
            <person name="Han J."/>
            <person name="Lapidus A."/>
            <person name="Cheng J.-F."/>
            <person name="Goodwin L."/>
            <person name="Pitluck S."/>
            <person name="Peters L."/>
            <person name="Land M.L."/>
            <person name="Hauser L."/>
            <person name="Sarkisova S."/>
            <person name="Bryant D.A."/>
            <person name="Brown I."/>
            <person name="Woyke T.J."/>
        </authorList>
    </citation>
    <scope>NUCLEOTIDE SEQUENCE [LARGE SCALE GENOMIC DNA]</scope>
    <source>
        <strain evidence="1 2">JSC-11</strain>
    </source>
</reference>
<dbReference type="RefSeq" id="WP_009458075.1">
    <property type="nucleotide sequence ID" value="NZ_AGIZ01000009.1"/>
</dbReference>
<dbReference type="InterPro" id="IPR036909">
    <property type="entry name" value="Cyt_c-like_dom_sf"/>
</dbReference>
<gene>
    <name evidence="1" type="ORF">FJSC11DRAFT_3117</name>
</gene>
<proteinExistence type="predicted"/>
<organism evidence="1 2">
    <name type="scientific">Fischerella thermalis JSC-11</name>
    <dbReference type="NCBI Taxonomy" id="741277"/>
    <lineage>
        <taxon>Bacteria</taxon>
        <taxon>Bacillati</taxon>
        <taxon>Cyanobacteriota</taxon>
        <taxon>Cyanophyceae</taxon>
        <taxon>Nostocales</taxon>
        <taxon>Hapalosiphonaceae</taxon>
        <taxon>Fischerella</taxon>
    </lineage>
</organism>
<dbReference type="Proteomes" id="UP000004344">
    <property type="component" value="Unassembled WGS sequence"/>
</dbReference>
<sequence>MPFGHFESSPDGIDNTTQIPSIFTFQTHPYLADGQFAVGPFAGLSAVNNAVHSSEINLLAAAQLSQKTLGIDSEVYIGTFLQNAADPRLRLPPGQPVKPSEWLRQVAPDVIQAELEDQIPAPGTGTYPDLQPTLFTYNGLVFSPDTNNPDDNDLLVPPKIYSLDTPVPVPADATVLDVPTEGISVDSTTLPTGILPEGGYKTTSLRGLYFSAPYLHDGGAAVRAGSLQVNSDGSFNIVDPTGLGLTGTLSQSIPADPASSLRALLDEELRTQVIAANKANPALVRSNLDGTGHEFYVGREKQTDLINFLLALDDDPGRF</sequence>
<name>G6FW26_9CYAN</name>
<evidence type="ECO:0000313" key="2">
    <source>
        <dbReference type="Proteomes" id="UP000004344"/>
    </source>
</evidence>
<dbReference type="EMBL" id="AGIZ01000009">
    <property type="protein sequence ID" value="EHC11665.1"/>
    <property type="molecule type" value="Genomic_DNA"/>
</dbReference>
<keyword evidence="2" id="KW-1185">Reference proteome</keyword>
<protein>
    <submittedName>
        <fullName evidence="1">Uncharacterized protein</fullName>
    </submittedName>
</protein>
<dbReference type="GO" id="GO:0020037">
    <property type="term" value="F:heme binding"/>
    <property type="evidence" value="ECO:0007669"/>
    <property type="project" value="InterPro"/>
</dbReference>
<accession>G6FW26</accession>
<dbReference type="Gene3D" id="1.10.760.10">
    <property type="entry name" value="Cytochrome c-like domain"/>
    <property type="match status" value="1"/>
</dbReference>
<dbReference type="GO" id="GO:0009055">
    <property type="term" value="F:electron transfer activity"/>
    <property type="evidence" value="ECO:0007669"/>
    <property type="project" value="InterPro"/>
</dbReference>
<dbReference type="AlphaFoldDB" id="G6FW26"/>
<evidence type="ECO:0000313" key="1">
    <source>
        <dbReference type="EMBL" id="EHC11665.1"/>
    </source>
</evidence>
<dbReference type="GeneID" id="35797173"/>
<comment type="caution">
    <text evidence="1">The sequence shown here is derived from an EMBL/GenBank/DDBJ whole genome shotgun (WGS) entry which is preliminary data.</text>
</comment>